<reference evidence="4 5" key="2">
    <citation type="submission" date="2024-05" db="EMBL/GenBank/DDBJ databases">
        <authorList>
            <person name="Chen Y."/>
            <person name="Shah S."/>
            <person name="Dougan E. K."/>
            <person name="Thang M."/>
            <person name="Chan C."/>
        </authorList>
    </citation>
    <scope>NUCLEOTIDE SEQUENCE [LARGE SCALE GENOMIC DNA]</scope>
</reference>
<name>A0A9P1CNW5_9DINO</name>
<protein>
    <submittedName>
        <fullName evidence="3">Uncharacterized protein</fullName>
    </submittedName>
</protein>
<dbReference type="InterPro" id="IPR000048">
    <property type="entry name" value="IQ_motif_EF-hand-BS"/>
</dbReference>
<evidence type="ECO:0000256" key="2">
    <source>
        <dbReference type="SAM" id="MobiDB-lite"/>
    </source>
</evidence>
<dbReference type="EMBL" id="CAMXCT030001957">
    <property type="protein sequence ID" value="CAL4781779.1"/>
    <property type="molecule type" value="Genomic_DNA"/>
</dbReference>
<feature type="coiled-coil region" evidence="1">
    <location>
        <begin position="335"/>
        <end position="375"/>
    </location>
</feature>
<feature type="region of interest" description="Disordered" evidence="2">
    <location>
        <begin position="558"/>
        <end position="633"/>
    </location>
</feature>
<feature type="compositionally biased region" description="Basic and acidic residues" evidence="2">
    <location>
        <begin position="179"/>
        <end position="196"/>
    </location>
</feature>
<evidence type="ECO:0000313" key="4">
    <source>
        <dbReference type="EMBL" id="CAL4781779.1"/>
    </source>
</evidence>
<comment type="caution">
    <text evidence="3">The sequence shown here is derived from an EMBL/GenBank/DDBJ whole genome shotgun (WGS) entry which is preliminary data.</text>
</comment>
<dbReference type="SMART" id="SM00015">
    <property type="entry name" value="IQ"/>
    <property type="match status" value="3"/>
</dbReference>
<feature type="region of interest" description="Disordered" evidence="2">
    <location>
        <begin position="154"/>
        <end position="200"/>
    </location>
</feature>
<feature type="coiled-coil region" evidence="1">
    <location>
        <begin position="498"/>
        <end position="552"/>
    </location>
</feature>
<sequence length="633" mass="72726">MTCSMASCLVSAGGLSSGTMMPGAARAIPRQKVRLRPILSRKASVKGILEPNLIGVSLKFQPARPTSTTWTDAEVVLQRGTEGVIVPGLSLRSKETQLMDNPSSVEPAITPTQYCNRVMSQHMDPPRKVDFYLAECLAIRKVVPTVQCKWTQEEYGRASKRSQGPPVDASPWVSTDPPPEDKIKKSAEAAKRRKETEDEVQDIAGRIRAAVEQTEMEVEERIKAAVEASEERIKAVVERKMPAAPYPMPPAMAPYPMPMQEGYMAPMQMAPMAPPMASVIEHKDKIEEVWEKFYGGEIPKVISECHVVWTMTVERHSRGPAEDVGEETTKWRAPDPVLQERLQALEAQLKAIKDEKEKEELRRAQEEEENEWRAQNYQATKIQSMFRGQHGRREASAERKKVEAAAQLRAQQNSVQAMRKLLEDREQRRLAHYAVKLQARWRGRVVRKKYLADLEDRKRVERQQKRQQEVEQISQRLIEVELAQRRRAAEMLQGAFRCRKARKELKRLKLLKDKEELAKMNEELKLKLQRDREELLRQMEAEKKRLRDMNRTIWLHIPFAEPTPEPPKGVQDRMVENQQRREESRKKRQQRLAEIQAIAERNARSGSPKSPRRRRGGSPGRSMSPRRGHESPG</sequence>
<evidence type="ECO:0000256" key="1">
    <source>
        <dbReference type="SAM" id="Coils"/>
    </source>
</evidence>
<reference evidence="3" key="1">
    <citation type="submission" date="2022-10" db="EMBL/GenBank/DDBJ databases">
        <authorList>
            <person name="Chen Y."/>
            <person name="Dougan E. K."/>
            <person name="Chan C."/>
            <person name="Rhodes N."/>
            <person name="Thang M."/>
        </authorList>
    </citation>
    <scope>NUCLEOTIDE SEQUENCE</scope>
</reference>
<dbReference type="Pfam" id="PF00612">
    <property type="entry name" value="IQ"/>
    <property type="match status" value="1"/>
</dbReference>
<dbReference type="Proteomes" id="UP001152797">
    <property type="component" value="Unassembled WGS sequence"/>
</dbReference>
<dbReference type="EMBL" id="CAMXCT020001957">
    <property type="protein sequence ID" value="CAL1147842.1"/>
    <property type="molecule type" value="Genomic_DNA"/>
</dbReference>
<feature type="compositionally biased region" description="Basic and acidic residues" evidence="2">
    <location>
        <begin position="570"/>
        <end position="585"/>
    </location>
</feature>
<dbReference type="EMBL" id="CAMXCT010001957">
    <property type="protein sequence ID" value="CAI3994467.1"/>
    <property type="molecule type" value="Genomic_DNA"/>
</dbReference>
<keyword evidence="5" id="KW-1185">Reference proteome</keyword>
<organism evidence="3">
    <name type="scientific">Cladocopium goreaui</name>
    <dbReference type="NCBI Taxonomy" id="2562237"/>
    <lineage>
        <taxon>Eukaryota</taxon>
        <taxon>Sar</taxon>
        <taxon>Alveolata</taxon>
        <taxon>Dinophyceae</taxon>
        <taxon>Suessiales</taxon>
        <taxon>Symbiodiniaceae</taxon>
        <taxon>Cladocopium</taxon>
    </lineage>
</organism>
<dbReference type="PROSITE" id="PS50096">
    <property type="entry name" value="IQ"/>
    <property type="match status" value="3"/>
</dbReference>
<dbReference type="OrthoDB" id="414122at2759"/>
<evidence type="ECO:0000313" key="5">
    <source>
        <dbReference type="Proteomes" id="UP001152797"/>
    </source>
</evidence>
<keyword evidence="1" id="KW-0175">Coiled coil</keyword>
<proteinExistence type="predicted"/>
<gene>
    <name evidence="3" type="ORF">C1SCF055_LOCUS21112</name>
</gene>
<evidence type="ECO:0000313" key="3">
    <source>
        <dbReference type="EMBL" id="CAI3994467.1"/>
    </source>
</evidence>
<dbReference type="AlphaFoldDB" id="A0A9P1CNW5"/>
<feature type="coiled-coil region" evidence="1">
    <location>
        <begin position="405"/>
        <end position="471"/>
    </location>
</feature>
<accession>A0A9P1CNW5</accession>